<evidence type="ECO:0000256" key="1">
    <source>
        <dbReference type="SAM" id="MobiDB-lite"/>
    </source>
</evidence>
<accession>A0AAD7EM91</accession>
<name>A0AAD7EM91_9AGAR</name>
<gene>
    <name evidence="2" type="ORF">DFH08DRAFT_938692</name>
</gene>
<evidence type="ECO:0000313" key="2">
    <source>
        <dbReference type="EMBL" id="KAJ7339817.1"/>
    </source>
</evidence>
<sequence>MQYGLAFHAQVEVEENTYCIHLSESLMADERGKEGTGREAGGNMEARSAPGEGTDVQGRRGEARARANTRAIVHAPLGDISALGVTPRQERDEWGEERGQAALEAGVGVPRESVVGCSLRAESVDPKRRALREASGIARCVVPDRLGGHHVKRGRMERGQSRSARGGVQLSLSLEVTVFGGRGLRVAQGACLDEKGGGGKTRVRWGGLVHAWFGASGDTGQDGEKGKTGTSDGRDGEGEMRGEGVEGCSQGRRKGGGEGRERTRAHAPDALAVHSQRAGAVTDIACARSRAASVAELGRGRQSGVMSTGSRRIGSAASARVSSSGSVLSLSQQRLLCAYFSSDGLLEGADARDLPGTCRGLERAGGYGRAGGVRAVGVEPGAAQPPLAAALVVKALLVVTKSSEELTTIINFTTGRQSRFWQRKPTTSYSAV</sequence>
<protein>
    <submittedName>
        <fullName evidence="2">Uncharacterized protein</fullName>
    </submittedName>
</protein>
<dbReference type="AlphaFoldDB" id="A0AAD7EM91"/>
<dbReference type="Proteomes" id="UP001218218">
    <property type="component" value="Unassembled WGS sequence"/>
</dbReference>
<evidence type="ECO:0000313" key="3">
    <source>
        <dbReference type="Proteomes" id="UP001218218"/>
    </source>
</evidence>
<feature type="compositionally biased region" description="Basic and acidic residues" evidence="1">
    <location>
        <begin position="222"/>
        <end position="244"/>
    </location>
</feature>
<dbReference type="EMBL" id="JARIHO010000027">
    <property type="protein sequence ID" value="KAJ7339817.1"/>
    <property type="molecule type" value="Genomic_DNA"/>
</dbReference>
<feature type="region of interest" description="Disordered" evidence="1">
    <location>
        <begin position="30"/>
        <end position="70"/>
    </location>
</feature>
<organism evidence="2 3">
    <name type="scientific">Mycena albidolilacea</name>
    <dbReference type="NCBI Taxonomy" id="1033008"/>
    <lineage>
        <taxon>Eukaryota</taxon>
        <taxon>Fungi</taxon>
        <taxon>Dikarya</taxon>
        <taxon>Basidiomycota</taxon>
        <taxon>Agaricomycotina</taxon>
        <taxon>Agaricomycetes</taxon>
        <taxon>Agaricomycetidae</taxon>
        <taxon>Agaricales</taxon>
        <taxon>Marasmiineae</taxon>
        <taxon>Mycenaceae</taxon>
        <taxon>Mycena</taxon>
    </lineage>
</organism>
<feature type="region of interest" description="Disordered" evidence="1">
    <location>
        <begin position="214"/>
        <end position="264"/>
    </location>
</feature>
<comment type="caution">
    <text evidence="2">The sequence shown here is derived from an EMBL/GenBank/DDBJ whole genome shotgun (WGS) entry which is preliminary data.</text>
</comment>
<feature type="compositionally biased region" description="Basic and acidic residues" evidence="1">
    <location>
        <begin position="255"/>
        <end position="264"/>
    </location>
</feature>
<proteinExistence type="predicted"/>
<keyword evidence="3" id="KW-1185">Reference proteome</keyword>
<reference evidence="2" key="1">
    <citation type="submission" date="2023-03" db="EMBL/GenBank/DDBJ databases">
        <title>Massive genome expansion in bonnet fungi (Mycena s.s.) driven by repeated elements and novel gene families across ecological guilds.</title>
        <authorList>
            <consortium name="Lawrence Berkeley National Laboratory"/>
            <person name="Harder C.B."/>
            <person name="Miyauchi S."/>
            <person name="Viragh M."/>
            <person name="Kuo A."/>
            <person name="Thoen E."/>
            <person name="Andreopoulos B."/>
            <person name="Lu D."/>
            <person name="Skrede I."/>
            <person name="Drula E."/>
            <person name="Henrissat B."/>
            <person name="Morin E."/>
            <person name="Kohler A."/>
            <person name="Barry K."/>
            <person name="LaButti K."/>
            <person name="Morin E."/>
            <person name="Salamov A."/>
            <person name="Lipzen A."/>
            <person name="Mereny Z."/>
            <person name="Hegedus B."/>
            <person name="Baldrian P."/>
            <person name="Stursova M."/>
            <person name="Weitz H."/>
            <person name="Taylor A."/>
            <person name="Grigoriev I.V."/>
            <person name="Nagy L.G."/>
            <person name="Martin F."/>
            <person name="Kauserud H."/>
        </authorList>
    </citation>
    <scope>NUCLEOTIDE SEQUENCE</scope>
    <source>
        <strain evidence="2">CBHHK002</strain>
    </source>
</reference>